<feature type="domain" description="Pesticidal crystal protein" evidence="7">
    <location>
        <begin position="504"/>
        <end position="632"/>
    </location>
</feature>
<evidence type="ECO:0000259" key="8">
    <source>
        <dbReference type="Pfam" id="PF03945"/>
    </source>
</evidence>
<dbReference type="CDD" id="cd04085">
    <property type="entry name" value="delta_endotoxin_C"/>
    <property type="match status" value="1"/>
</dbReference>
<dbReference type="GO" id="GO:0090729">
    <property type="term" value="F:toxin activity"/>
    <property type="evidence" value="ECO:0007669"/>
    <property type="project" value="UniProtKB-KW"/>
</dbReference>
<dbReference type="AlphaFoldDB" id="G8XQF5"/>
<dbReference type="InterPro" id="IPR001178">
    <property type="entry name" value="Pest_cryst_dom_II"/>
</dbReference>
<keyword evidence="2" id="KW-0800">Toxin</keyword>
<dbReference type="InterPro" id="IPR008979">
    <property type="entry name" value="Galactose-bd-like_sf"/>
</dbReference>
<dbReference type="EMBL" id="EU381045">
    <property type="protein sequence ID" value="ACB14343.1"/>
    <property type="molecule type" value="Genomic_DNA"/>
</dbReference>
<dbReference type="SUPFAM" id="SSF56849">
    <property type="entry name" value="delta-Endotoxin (insectocide), N-terminal domain"/>
    <property type="match status" value="1"/>
</dbReference>
<evidence type="ECO:0000313" key="9">
    <source>
        <dbReference type="EMBL" id="ACB14343.1"/>
    </source>
</evidence>
<protein>
    <recommendedName>
        <fullName evidence="5">Crystaline entomocidal protoxin</fullName>
    </recommendedName>
</protein>
<dbReference type="InterPro" id="IPR036399">
    <property type="entry name" value="Pest_cryst_cen_dom_sf"/>
</dbReference>
<evidence type="ECO:0000256" key="3">
    <source>
        <dbReference type="ARBA" id="ARBA00022969"/>
    </source>
</evidence>
<proteinExistence type="inferred from homology"/>
<dbReference type="GO" id="GO:0001907">
    <property type="term" value="P:symbiont-mediated killing of host cell"/>
    <property type="evidence" value="ECO:0007669"/>
    <property type="project" value="InterPro"/>
</dbReference>
<reference evidence="9" key="1">
    <citation type="submission" date="2008-01" db="EMBL/GenBank/DDBJ databases">
        <title>Cloning cry genes from strain BTY41.</title>
        <authorList>
            <person name="Shu C."/>
            <person name="Zhang J."/>
            <person name="Song F."/>
        </authorList>
    </citation>
    <scope>NUCLEOTIDE SEQUENCE</scope>
    <source>
        <strain evidence="9">BTY41</strain>
    </source>
</reference>
<dbReference type="SUPFAM" id="SSF51096">
    <property type="entry name" value="delta-Endotoxin (insectocide), middle domain"/>
    <property type="match status" value="1"/>
</dbReference>
<dbReference type="Gene3D" id="1.20.190.10">
    <property type="entry name" value="Pesticidal crystal protein, N-terminal domain"/>
    <property type="match status" value="1"/>
</dbReference>
<comment type="similarity">
    <text evidence="1">Belongs to the delta endotoxin family.</text>
</comment>
<dbReference type="Gene3D" id="2.100.10.10">
    <property type="entry name" value="Pesticidal crystal protein, central domain"/>
    <property type="match status" value="1"/>
</dbReference>
<name>G8XQF5_BACTU</name>
<evidence type="ECO:0000259" key="6">
    <source>
        <dbReference type="Pfam" id="PF00555"/>
    </source>
</evidence>
<feature type="domain" description="Pesticidal crystal protein" evidence="8">
    <location>
        <begin position="104"/>
        <end position="291"/>
    </location>
</feature>
<feature type="domain" description="Pesticidal crystal protein" evidence="6">
    <location>
        <begin position="299"/>
        <end position="493"/>
    </location>
</feature>
<dbReference type="Gene3D" id="2.60.120.260">
    <property type="entry name" value="Galactose-binding domain-like"/>
    <property type="match status" value="1"/>
</dbReference>
<dbReference type="SUPFAM" id="SSF49785">
    <property type="entry name" value="Galactose-binding domain-like"/>
    <property type="match status" value="1"/>
</dbReference>
<evidence type="ECO:0000259" key="7">
    <source>
        <dbReference type="Pfam" id="PF03944"/>
    </source>
</evidence>
<accession>G8XQF5</accession>
<dbReference type="GO" id="GO:0005102">
    <property type="term" value="F:signaling receptor binding"/>
    <property type="evidence" value="ECO:0007669"/>
    <property type="project" value="InterPro"/>
</dbReference>
<evidence type="ECO:0000256" key="4">
    <source>
        <dbReference type="ARBA" id="ARBA00023026"/>
    </source>
</evidence>
<sequence>MNSYENKNEYEILESSSNNTNMPNRYPFANDRDISPMSWNDCQGSSWEDVWESTSSLASIGIDLIDHMFIAGPSITSINLLFSIIGKLIPSSGQSISSLSICDLLSIIRKEVDESVLSGAYGDFNGVLANYRDYYLKSLKTWLDEGQPTTGQSLKDVTKHFEASEREFNALLQGSLSRPKGEILLLPTYAQGANFHLLLLRDFVQYKDAWANELRTENVESELISPTFDYEGRFKEQLAKHINHCIYWYQAGLDQIKQGGTGADIWTKFNKFRREMTLSVLDIIAIFPTYDFEKYPLPTHVELTREIYTDAVGYSSGTYSWLRNWPNTFNALEANGTRGPGLVTWLSKIGIYNEYVSRYFAGWVGTRHYEDYTKGNGIFQRMSGTTSNDLRNIDFQNADVYKITSLAIMNLVGETTARPEYRVSKADFRRVGGPDLNYDAGNNGLSRMTIESTFPLVLDSNGVRGPSHRLSNAACVVYGNSRVNVFGWTHTSMTKNNPIYTDKISQIPAVKAFEISNYATVYAGPGHTGGGVVGLTISYQLKIRLAPASTNKNYRVRVRYASTSNGRIRVERWSPSSVINNDFPYSSTGSRDIFGYVDTLVTTFYQSGVEIIIQNIAFGEIIIDKVELIPLDSTTLEYDGEQNLKKAQNVVNDLFTN</sequence>
<dbReference type="Pfam" id="PF00555">
    <property type="entry name" value="Endotoxin_M"/>
    <property type="match status" value="1"/>
</dbReference>
<evidence type="ECO:0000256" key="5">
    <source>
        <dbReference type="ARBA" id="ARBA00029653"/>
    </source>
</evidence>
<dbReference type="InterPro" id="IPR005639">
    <property type="entry name" value="Pest_crys_dom_I"/>
</dbReference>
<evidence type="ECO:0000256" key="2">
    <source>
        <dbReference type="ARBA" id="ARBA00022656"/>
    </source>
</evidence>
<keyword evidence="3" id="KW-0749">Sporulation</keyword>
<dbReference type="GO" id="GO:0030435">
    <property type="term" value="P:sporulation resulting in formation of a cellular spore"/>
    <property type="evidence" value="ECO:0007669"/>
    <property type="project" value="UniProtKB-KW"/>
</dbReference>
<keyword evidence="4" id="KW-0843">Virulence</keyword>
<dbReference type="Pfam" id="PF03945">
    <property type="entry name" value="Endotoxin_N"/>
    <property type="match status" value="1"/>
</dbReference>
<dbReference type="InterPro" id="IPR036716">
    <property type="entry name" value="Pest_crys_N_sf"/>
</dbReference>
<dbReference type="InterPro" id="IPR005638">
    <property type="entry name" value="Pest_crys_dom-III"/>
</dbReference>
<dbReference type="Pfam" id="PF03944">
    <property type="entry name" value="Endotoxin_C"/>
    <property type="match status" value="1"/>
</dbReference>
<organism evidence="9">
    <name type="scientific">Bacillus thuringiensis</name>
    <dbReference type="NCBI Taxonomy" id="1428"/>
    <lineage>
        <taxon>Bacteria</taxon>
        <taxon>Bacillati</taxon>
        <taxon>Bacillota</taxon>
        <taxon>Bacilli</taxon>
        <taxon>Bacillales</taxon>
        <taxon>Bacillaceae</taxon>
        <taxon>Bacillus</taxon>
        <taxon>Bacillus cereus group</taxon>
    </lineage>
</organism>
<evidence type="ECO:0000256" key="1">
    <source>
        <dbReference type="ARBA" id="ARBA00007819"/>
    </source>
</evidence>